<dbReference type="InterPro" id="IPR045082">
    <property type="entry name" value="ATP_syn_F0_a_bact/chloroplast"/>
</dbReference>
<keyword evidence="5 11" id="KW-0812">Transmembrane</keyword>
<dbReference type="KEGG" id="ppsc:EHS13_00285"/>
<evidence type="ECO:0000256" key="6">
    <source>
        <dbReference type="ARBA" id="ARBA00022781"/>
    </source>
</evidence>
<dbReference type="InterPro" id="IPR000568">
    <property type="entry name" value="ATP_synth_F0_asu"/>
</dbReference>
<keyword evidence="11" id="KW-1003">Cell membrane</keyword>
<comment type="function">
    <text evidence="11 12">Key component of the proton channel; it plays a direct role in the translocation of protons across the membrane.</text>
</comment>
<dbReference type="SUPFAM" id="SSF81336">
    <property type="entry name" value="F1F0 ATP synthase subunit A"/>
    <property type="match status" value="1"/>
</dbReference>
<dbReference type="PANTHER" id="PTHR42823:SF3">
    <property type="entry name" value="ATP SYNTHASE SUBUNIT A, CHLOROPLASTIC"/>
    <property type="match status" value="1"/>
</dbReference>
<dbReference type="AlphaFoldDB" id="A0A6B8RXN7"/>
<keyword evidence="9 11" id="KW-0472">Membrane</keyword>
<feature type="transmembrane region" description="Helical" evidence="11">
    <location>
        <begin position="231"/>
        <end position="256"/>
    </location>
</feature>
<evidence type="ECO:0000256" key="8">
    <source>
        <dbReference type="ARBA" id="ARBA00023065"/>
    </source>
</evidence>
<comment type="similarity">
    <text evidence="2 11 12">Belongs to the ATPase A chain family.</text>
</comment>
<evidence type="ECO:0000256" key="4">
    <source>
        <dbReference type="ARBA" id="ARBA00022547"/>
    </source>
</evidence>
<dbReference type="GO" id="GO:0045259">
    <property type="term" value="C:proton-transporting ATP synthase complex"/>
    <property type="evidence" value="ECO:0007669"/>
    <property type="project" value="UniProtKB-KW"/>
</dbReference>
<dbReference type="InterPro" id="IPR023011">
    <property type="entry name" value="ATP_synth_F0_asu_AS"/>
</dbReference>
<feature type="transmembrane region" description="Helical" evidence="11">
    <location>
        <begin position="150"/>
        <end position="169"/>
    </location>
</feature>
<dbReference type="PRINTS" id="PR00123">
    <property type="entry name" value="ATPASEA"/>
</dbReference>
<dbReference type="CDD" id="cd00310">
    <property type="entry name" value="ATP-synt_Fo_a_6"/>
    <property type="match status" value="1"/>
</dbReference>
<evidence type="ECO:0000313" key="13">
    <source>
        <dbReference type="EMBL" id="QGQ99896.1"/>
    </source>
</evidence>
<dbReference type="GO" id="GO:0005886">
    <property type="term" value="C:plasma membrane"/>
    <property type="evidence" value="ECO:0007669"/>
    <property type="project" value="UniProtKB-SubCell"/>
</dbReference>
<feature type="transmembrane region" description="Helical" evidence="11">
    <location>
        <begin position="76"/>
        <end position="99"/>
    </location>
</feature>
<accession>A0A6B8RXN7</accession>
<sequence>MDHIAPYIKIFGISFDLSIILMLVVTCTVVFVLAMLGTRKASVTNPSKMQNFVEWIVEFVENIIGSSMEKKVGRPFLMLGITLLMFIFVGNMLGLPFAVVTDHEHPAKIFGQEFVSQLTLDEGHAEAVKKGEEYHGASVLWWKSPTANSSVTMGLAAIVILLSHFLGIFRNPRSYFKHYVEPNVAFLPIHLIEQGSKLLTLGLRLFGNIFAGEVMIAVILGLGVWGIPALIVWQGFSIFVGSIQAYIFVMLTMVYISQVMPHDEKH</sequence>
<dbReference type="PROSITE" id="PS00449">
    <property type="entry name" value="ATPASE_A"/>
    <property type="match status" value="1"/>
</dbReference>
<evidence type="ECO:0000256" key="9">
    <source>
        <dbReference type="ARBA" id="ARBA00023136"/>
    </source>
</evidence>
<dbReference type="GO" id="GO:0042777">
    <property type="term" value="P:proton motive force-driven plasma membrane ATP synthesis"/>
    <property type="evidence" value="ECO:0007669"/>
    <property type="project" value="TreeGrafter"/>
</dbReference>
<dbReference type="InterPro" id="IPR035908">
    <property type="entry name" value="F0_ATP_A_sf"/>
</dbReference>
<evidence type="ECO:0000256" key="3">
    <source>
        <dbReference type="ARBA" id="ARBA00022448"/>
    </source>
</evidence>
<reference evidence="14" key="1">
    <citation type="submission" date="2018-11" db="EMBL/GenBank/DDBJ databases">
        <title>Complete genome sequence of Paenibacillus sp. ML311-T8.</title>
        <authorList>
            <person name="Nam Y.-D."/>
            <person name="Kang J."/>
            <person name="Chung W.-H."/>
            <person name="Park Y.S."/>
        </authorList>
    </citation>
    <scope>NUCLEOTIDE SEQUENCE [LARGE SCALE GENOMIC DNA]</scope>
    <source>
        <strain evidence="14">ML311-T8</strain>
    </source>
</reference>
<evidence type="ECO:0000313" key="14">
    <source>
        <dbReference type="Proteomes" id="UP000426246"/>
    </source>
</evidence>
<dbReference type="Proteomes" id="UP000426246">
    <property type="component" value="Chromosome"/>
</dbReference>
<dbReference type="NCBIfam" id="TIGR01131">
    <property type="entry name" value="ATP_synt_6_or_A"/>
    <property type="match status" value="1"/>
</dbReference>
<evidence type="ECO:0000256" key="11">
    <source>
        <dbReference type="HAMAP-Rule" id="MF_01393"/>
    </source>
</evidence>
<evidence type="ECO:0000256" key="10">
    <source>
        <dbReference type="ARBA" id="ARBA00023310"/>
    </source>
</evidence>
<dbReference type="PANTHER" id="PTHR42823">
    <property type="entry name" value="ATP SYNTHASE SUBUNIT A, CHLOROPLASTIC"/>
    <property type="match status" value="1"/>
</dbReference>
<keyword evidence="6 11" id="KW-0375">Hydrogen ion transport</keyword>
<evidence type="ECO:0000256" key="5">
    <source>
        <dbReference type="ARBA" id="ARBA00022692"/>
    </source>
</evidence>
<gene>
    <name evidence="11 13" type="primary">atpB</name>
    <name evidence="13" type="ORF">EHS13_00285</name>
</gene>
<dbReference type="OrthoDB" id="9789241at2"/>
<evidence type="ECO:0000256" key="7">
    <source>
        <dbReference type="ARBA" id="ARBA00022989"/>
    </source>
</evidence>
<comment type="subcellular location">
    <subcellularLocation>
        <location evidence="11 12">Cell membrane</location>
        <topology evidence="11 12">Multi-pass membrane protein</topology>
    </subcellularLocation>
    <subcellularLocation>
        <location evidence="1">Membrane</location>
        <topology evidence="1">Multi-pass membrane protein</topology>
    </subcellularLocation>
</comment>
<dbReference type="Pfam" id="PF00119">
    <property type="entry name" value="ATP-synt_A"/>
    <property type="match status" value="1"/>
</dbReference>
<dbReference type="Gene3D" id="1.20.120.220">
    <property type="entry name" value="ATP synthase, F0 complex, subunit A"/>
    <property type="match status" value="1"/>
</dbReference>
<proteinExistence type="inferred from homology"/>
<name>A0A6B8RXN7_9BACL</name>
<dbReference type="RefSeq" id="WP_155705164.1">
    <property type="nucleotide sequence ID" value="NZ_CP034235.1"/>
</dbReference>
<evidence type="ECO:0000256" key="2">
    <source>
        <dbReference type="ARBA" id="ARBA00006810"/>
    </source>
</evidence>
<evidence type="ECO:0000256" key="12">
    <source>
        <dbReference type="RuleBase" id="RU000483"/>
    </source>
</evidence>
<organism evidence="13 14">
    <name type="scientific">Paenibacillus psychroresistens</name>
    <dbReference type="NCBI Taxonomy" id="1778678"/>
    <lineage>
        <taxon>Bacteria</taxon>
        <taxon>Bacillati</taxon>
        <taxon>Bacillota</taxon>
        <taxon>Bacilli</taxon>
        <taxon>Bacillales</taxon>
        <taxon>Paenibacillaceae</taxon>
        <taxon>Paenibacillus</taxon>
    </lineage>
</organism>
<keyword evidence="7 11" id="KW-1133">Transmembrane helix</keyword>
<keyword evidence="8 11" id="KW-0406">Ion transport</keyword>
<feature type="transmembrane region" description="Helical" evidence="11">
    <location>
        <begin position="17"/>
        <end position="38"/>
    </location>
</feature>
<keyword evidence="10 11" id="KW-0066">ATP synthesis</keyword>
<protein>
    <recommendedName>
        <fullName evidence="11 12">ATP synthase subunit a</fullName>
    </recommendedName>
    <alternativeName>
        <fullName evidence="11">ATP synthase F0 sector subunit a</fullName>
    </alternativeName>
    <alternativeName>
        <fullName evidence="11">F-ATPase subunit 6</fullName>
    </alternativeName>
</protein>
<evidence type="ECO:0000256" key="1">
    <source>
        <dbReference type="ARBA" id="ARBA00004141"/>
    </source>
</evidence>
<dbReference type="GO" id="GO:0046933">
    <property type="term" value="F:proton-transporting ATP synthase activity, rotational mechanism"/>
    <property type="evidence" value="ECO:0007669"/>
    <property type="project" value="UniProtKB-UniRule"/>
</dbReference>
<feature type="transmembrane region" description="Helical" evidence="11">
    <location>
        <begin position="205"/>
        <end position="225"/>
    </location>
</feature>
<keyword evidence="3 11" id="KW-0813">Transport</keyword>
<keyword evidence="4 11" id="KW-0138">CF(0)</keyword>
<dbReference type="EMBL" id="CP034235">
    <property type="protein sequence ID" value="QGQ99896.1"/>
    <property type="molecule type" value="Genomic_DNA"/>
</dbReference>
<keyword evidence="14" id="KW-1185">Reference proteome</keyword>
<dbReference type="HAMAP" id="MF_01393">
    <property type="entry name" value="ATP_synth_a_bact"/>
    <property type="match status" value="1"/>
</dbReference>